<name>A0A8S5T0P9_9CAUD</name>
<dbReference type="Pfam" id="PF14279">
    <property type="entry name" value="HNH_5"/>
    <property type="match status" value="1"/>
</dbReference>
<dbReference type="PANTHER" id="PTHR33877">
    <property type="entry name" value="SLL1193 PROTEIN"/>
    <property type="match status" value="1"/>
</dbReference>
<evidence type="ECO:0000313" key="2">
    <source>
        <dbReference type="EMBL" id="DAF56619.1"/>
    </source>
</evidence>
<dbReference type="CDD" id="cd00085">
    <property type="entry name" value="HNHc"/>
    <property type="match status" value="1"/>
</dbReference>
<keyword evidence="2" id="KW-0255">Endonuclease</keyword>
<reference evidence="2" key="1">
    <citation type="journal article" date="2021" name="Proc. Natl. Acad. Sci. U.S.A.">
        <title>A Catalog of Tens of Thousands of Viruses from Human Metagenomes Reveals Hidden Associations with Chronic Diseases.</title>
        <authorList>
            <person name="Tisza M.J."/>
            <person name="Buck C.B."/>
        </authorList>
    </citation>
    <scope>NUCLEOTIDE SEQUENCE</scope>
    <source>
        <strain evidence="2">CtWb16</strain>
    </source>
</reference>
<keyword evidence="2" id="KW-0540">Nuclease</keyword>
<evidence type="ECO:0000259" key="1">
    <source>
        <dbReference type="SMART" id="SM00507"/>
    </source>
</evidence>
<dbReference type="InterPro" id="IPR052892">
    <property type="entry name" value="NA-targeting_endonuclease"/>
</dbReference>
<accession>A0A8S5T0P9</accession>
<dbReference type="GO" id="GO:0004519">
    <property type="term" value="F:endonuclease activity"/>
    <property type="evidence" value="ECO:0007669"/>
    <property type="project" value="UniProtKB-KW"/>
</dbReference>
<dbReference type="Gene3D" id="1.10.30.50">
    <property type="match status" value="1"/>
</dbReference>
<dbReference type="EMBL" id="BK032721">
    <property type="protein sequence ID" value="DAF56619.1"/>
    <property type="molecule type" value="Genomic_DNA"/>
</dbReference>
<organism evidence="2">
    <name type="scientific">Myoviridae sp. ctWb16</name>
    <dbReference type="NCBI Taxonomy" id="2827690"/>
    <lineage>
        <taxon>Viruses</taxon>
        <taxon>Duplodnaviria</taxon>
        <taxon>Heunggongvirae</taxon>
        <taxon>Uroviricota</taxon>
        <taxon>Caudoviricetes</taxon>
    </lineage>
</organism>
<sequence length="190" mass="22506">MTNKSIMNRPVLILNGDYQPLSRYPLSLNSMKKVIKSLLKGRLSVVKEYDDSIIIQNKEMKLPKIVVLKKYVNVNHTPKFSRRNVYLRDDYVCQYCGKRFKADDLTFDHVHPRCKGGKTCWDNIVTACRECNSKKGGKTLEESHMHLIHKPYIPSIRQLEENAKKNRKNKEYDDNDWFSKEYWETQLDEF</sequence>
<feature type="domain" description="HNH nuclease" evidence="1">
    <location>
        <begin position="80"/>
        <end position="133"/>
    </location>
</feature>
<proteinExistence type="predicted"/>
<keyword evidence="2" id="KW-0378">Hydrolase</keyword>
<dbReference type="SMART" id="SM00507">
    <property type="entry name" value="HNHc"/>
    <property type="match status" value="1"/>
</dbReference>
<dbReference type="InterPro" id="IPR003615">
    <property type="entry name" value="HNH_nuc"/>
</dbReference>
<dbReference type="PANTHER" id="PTHR33877:SF2">
    <property type="entry name" value="OS07G0170200 PROTEIN"/>
    <property type="match status" value="1"/>
</dbReference>
<dbReference type="InterPro" id="IPR029471">
    <property type="entry name" value="HNH_5"/>
</dbReference>
<protein>
    <submittedName>
        <fullName evidence="2">Restriction endonuclease</fullName>
    </submittedName>
</protein>